<organism evidence="2 3">
    <name type="scientific">Neosynechococcus sphagnicola sy1</name>
    <dbReference type="NCBI Taxonomy" id="1497020"/>
    <lineage>
        <taxon>Bacteria</taxon>
        <taxon>Bacillati</taxon>
        <taxon>Cyanobacteriota</taxon>
        <taxon>Cyanophyceae</taxon>
        <taxon>Neosynechococcales</taxon>
        <taxon>Neosynechococcaceae</taxon>
        <taxon>Neosynechococcus</taxon>
    </lineage>
</organism>
<comment type="caution">
    <text evidence="2">The sequence shown here is derived from an EMBL/GenBank/DDBJ whole genome shotgun (WGS) entry which is preliminary data.</text>
</comment>
<dbReference type="EMBL" id="JJML01000003">
    <property type="protein sequence ID" value="KGF73816.1"/>
    <property type="molecule type" value="Genomic_DNA"/>
</dbReference>
<feature type="transmembrane region" description="Helical" evidence="1">
    <location>
        <begin position="15"/>
        <end position="35"/>
    </location>
</feature>
<dbReference type="Pfam" id="PF11375">
    <property type="entry name" value="DUF3177"/>
    <property type="match status" value="1"/>
</dbReference>
<evidence type="ECO:0008006" key="4">
    <source>
        <dbReference type="Google" id="ProtNLM"/>
    </source>
</evidence>
<keyword evidence="1" id="KW-0472">Membrane</keyword>
<protein>
    <recommendedName>
        <fullName evidence="4">DUF3177 domain-containing protein</fullName>
    </recommendedName>
</protein>
<dbReference type="InterPro" id="IPR021515">
    <property type="entry name" value="DUF3177"/>
</dbReference>
<dbReference type="STRING" id="1497020.DO97_10455"/>
<evidence type="ECO:0000313" key="2">
    <source>
        <dbReference type="EMBL" id="KGF73816.1"/>
    </source>
</evidence>
<feature type="transmembrane region" description="Helical" evidence="1">
    <location>
        <begin position="108"/>
        <end position="129"/>
    </location>
</feature>
<feature type="transmembrane region" description="Helical" evidence="1">
    <location>
        <begin position="166"/>
        <end position="188"/>
    </location>
</feature>
<dbReference type="RefSeq" id="WP_036530790.1">
    <property type="nucleotide sequence ID" value="NZ_JJML01000003.1"/>
</dbReference>
<evidence type="ECO:0000313" key="3">
    <source>
        <dbReference type="Proteomes" id="UP000030170"/>
    </source>
</evidence>
<dbReference type="Proteomes" id="UP000030170">
    <property type="component" value="Unassembled WGS sequence"/>
</dbReference>
<reference evidence="2 3" key="1">
    <citation type="journal article" date="2014" name="Mol. Ecol.">
        <title>Evolution of Synechococcus.</title>
        <authorList>
            <person name="Dvorak P."/>
            <person name="Casamatta D."/>
            <person name="Hasler P."/>
            <person name="Poulickova A."/>
            <person name="Ondrej V."/>
            <person name="Sanges R."/>
        </authorList>
    </citation>
    <scope>NUCLEOTIDE SEQUENCE [LARGE SCALE GENOMIC DNA]</scope>
    <source>
        <strain evidence="2 3">CAUP A 1101</strain>
    </source>
</reference>
<name>A0A098TNH8_9CYAN</name>
<dbReference type="OrthoDB" id="517164at2"/>
<keyword evidence="3" id="KW-1185">Reference proteome</keyword>
<feature type="transmembrane region" description="Helical" evidence="1">
    <location>
        <begin position="70"/>
        <end position="88"/>
    </location>
</feature>
<keyword evidence="1" id="KW-0812">Transmembrane</keyword>
<dbReference type="AlphaFoldDB" id="A0A098TNH8"/>
<gene>
    <name evidence="2" type="ORF">DO97_10455</name>
</gene>
<accession>A0A098TNH8</accession>
<feature type="transmembrane region" description="Helical" evidence="1">
    <location>
        <begin position="47"/>
        <end position="64"/>
    </location>
</feature>
<keyword evidence="1" id="KW-1133">Transmembrane helix</keyword>
<evidence type="ECO:0000256" key="1">
    <source>
        <dbReference type="SAM" id="Phobius"/>
    </source>
</evidence>
<sequence length="200" mass="22926">MQSELWLRSLVWTDYRLAVLFTVTVPLVLLVWAFVRKAEAIQKLLVIYWRVASLLVITLYLMIAALPISFISALLAQILIPLGLWFWADLNEEIREQPKSPLKFTLLAWRWAMTVYFALGAIAQVPFLSCAVTSQTSLLDRPFCRVWLEAPWGFKALFHAKTTPQFLGFLGIVGLVIYVLYLGHFVLYRLGKQGRSATIY</sequence>
<proteinExistence type="predicted"/>